<dbReference type="AlphaFoldDB" id="A0A2Z6E8U1"/>
<dbReference type="Pfam" id="PF00583">
    <property type="entry name" value="Acetyltransf_1"/>
    <property type="match status" value="1"/>
</dbReference>
<dbReference type="PANTHER" id="PTHR43877:SF2">
    <property type="entry name" value="AMINOALKYLPHOSPHONATE N-ACETYLTRANSFERASE-RELATED"/>
    <property type="match status" value="1"/>
</dbReference>
<organism evidence="5 6">
    <name type="scientific">Aerosticca soli</name>
    <dbReference type="NCBI Taxonomy" id="2010829"/>
    <lineage>
        <taxon>Bacteria</taxon>
        <taxon>Pseudomonadati</taxon>
        <taxon>Pseudomonadota</taxon>
        <taxon>Gammaproteobacteria</taxon>
        <taxon>Lysobacterales</taxon>
        <taxon>Rhodanobacteraceae</taxon>
        <taxon>Aerosticca</taxon>
    </lineage>
</organism>
<keyword evidence="3" id="KW-1133">Transmembrane helix</keyword>
<dbReference type="RefSeq" id="WP_126539862.1">
    <property type="nucleotide sequence ID" value="NZ_AP018560.1"/>
</dbReference>
<dbReference type="Proteomes" id="UP000270530">
    <property type="component" value="Chromosome"/>
</dbReference>
<evidence type="ECO:0000313" key="5">
    <source>
        <dbReference type="EMBL" id="BBD81302.1"/>
    </source>
</evidence>
<feature type="transmembrane region" description="Helical" evidence="3">
    <location>
        <begin position="45"/>
        <end position="65"/>
    </location>
</feature>
<sequence length="156" mass="16836">MPADLDLRPARRDDLDALLALEQASFSGDRLSRAQYHRHLRSASAQVWVATTAAGTLLGSAVVFFRRGGTSARLYSLATASPARGRGIGRALLAAAEAAARARGCRRLVLEVRADNAAAIALYERAGYRRGKRLPHYYEDGADGWRYAKPLAPAAD</sequence>
<keyword evidence="3" id="KW-0812">Transmembrane</keyword>
<accession>A0A2Z6E8U1</accession>
<dbReference type="GO" id="GO:0016747">
    <property type="term" value="F:acyltransferase activity, transferring groups other than amino-acyl groups"/>
    <property type="evidence" value="ECO:0007669"/>
    <property type="project" value="InterPro"/>
</dbReference>
<dbReference type="InterPro" id="IPR016181">
    <property type="entry name" value="Acyl_CoA_acyltransferase"/>
</dbReference>
<evidence type="ECO:0000259" key="4">
    <source>
        <dbReference type="PROSITE" id="PS51186"/>
    </source>
</evidence>
<name>A0A2Z6E8U1_9GAMM</name>
<dbReference type="EMBL" id="AP018560">
    <property type="protein sequence ID" value="BBD81302.1"/>
    <property type="molecule type" value="Genomic_DNA"/>
</dbReference>
<dbReference type="KEGG" id="rbd:ALSL_2678"/>
<keyword evidence="6" id="KW-1185">Reference proteome</keyword>
<keyword evidence="1 5" id="KW-0808">Transferase</keyword>
<dbReference type="PROSITE" id="PS51186">
    <property type="entry name" value="GNAT"/>
    <property type="match status" value="1"/>
</dbReference>
<reference evidence="6" key="2">
    <citation type="submission" date="2018-06" db="EMBL/GenBank/DDBJ databases">
        <title>Genome sequence of Rhodanobacteraceae bacterium strain Dysh456.</title>
        <authorList>
            <person name="Fukui M."/>
        </authorList>
    </citation>
    <scope>NUCLEOTIDE SEQUENCE [LARGE SCALE GENOMIC DNA]</scope>
    <source>
        <strain evidence="6">Dysh456</strain>
    </source>
</reference>
<evidence type="ECO:0000256" key="2">
    <source>
        <dbReference type="ARBA" id="ARBA00023315"/>
    </source>
</evidence>
<dbReference type="Gene3D" id="3.40.630.30">
    <property type="match status" value="1"/>
</dbReference>
<dbReference type="SUPFAM" id="SSF55729">
    <property type="entry name" value="Acyl-CoA N-acyltransferases (Nat)"/>
    <property type="match status" value="1"/>
</dbReference>
<keyword evidence="3" id="KW-0472">Membrane</keyword>
<gene>
    <name evidence="5" type="ORF">ALSL_2678</name>
</gene>
<dbReference type="InterPro" id="IPR000182">
    <property type="entry name" value="GNAT_dom"/>
</dbReference>
<dbReference type="PANTHER" id="PTHR43877">
    <property type="entry name" value="AMINOALKYLPHOSPHONATE N-ACETYLTRANSFERASE-RELATED-RELATED"/>
    <property type="match status" value="1"/>
</dbReference>
<keyword evidence="2" id="KW-0012">Acyltransferase</keyword>
<evidence type="ECO:0000256" key="3">
    <source>
        <dbReference type="SAM" id="Phobius"/>
    </source>
</evidence>
<protein>
    <submittedName>
        <fullName evidence="5">Ribosomal-protein-S18p-alanine acetyltransferase</fullName>
    </submittedName>
</protein>
<evidence type="ECO:0000313" key="6">
    <source>
        <dbReference type="Proteomes" id="UP000270530"/>
    </source>
</evidence>
<dbReference type="OrthoDB" id="27442at2"/>
<dbReference type="InterPro" id="IPR050832">
    <property type="entry name" value="Bact_Acetyltransf"/>
</dbReference>
<reference evidence="6" key="1">
    <citation type="submission" date="2018-04" db="EMBL/GenBank/DDBJ databases">
        <authorList>
            <person name="Watanabe M."/>
            <person name="Kojima H."/>
        </authorList>
    </citation>
    <scope>NUCLEOTIDE SEQUENCE [LARGE SCALE GENOMIC DNA]</scope>
    <source>
        <strain evidence="6">Dysh456</strain>
    </source>
</reference>
<feature type="domain" description="N-acetyltransferase" evidence="4">
    <location>
        <begin position="5"/>
        <end position="152"/>
    </location>
</feature>
<proteinExistence type="predicted"/>
<evidence type="ECO:0000256" key="1">
    <source>
        <dbReference type="ARBA" id="ARBA00022679"/>
    </source>
</evidence>